<dbReference type="RefSeq" id="XP_025380088.1">
    <property type="nucleotide sequence ID" value="XM_025518609.1"/>
</dbReference>
<dbReference type="GeneID" id="37040525"/>
<dbReference type="GO" id="GO:0005634">
    <property type="term" value="C:nucleus"/>
    <property type="evidence" value="ECO:0007669"/>
    <property type="project" value="UniProtKB-SubCell"/>
</dbReference>
<dbReference type="PROSITE" id="PS51194">
    <property type="entry name" value="HELICASE_CTER"/>
    <property type="match status" value="1"/>
</dbReference>
<feature type="region of interest" description="Disordered" evidence="15">
    <location>
        <begin position="871"/>
        <end position="895"/>
    </location>
</feature>
<evidence type="ECO:0000259" key="17">
    <source>
        <dbReference type="PROSITE" id="PS51192"/>
    </source>
</evidence>
<dbReference type="AlphaFoldDB" id="A0A316YTJ4"/>
<dbReference type="InParanoid" id="A0A316YTJ4"/>
<dbReference type="PANTHER" id="PTHR45626">
    <property type="entry name" value="TRANSCRIPTION TERMINATION FACTOR 2-RELATED"/>
    <property type="match status" value="1"/>
</dbReference>
<dbReference type="GO" id="GO:0006281">
    <property type="term" value="P:DNA repair"/>
    <property type="evidence" value="ECO:0007669"/>
    <property type="project" value="UniProtKB-KW"/>
</dbReference>
<dbReference type="Proteomes" id="UP000245768">
    <property type="component" value="Unassembled WGS sequence"/>
</dbReference>
<sequence>MQRNLSEDSSSSSSKDIGKWGKRLLGTFIVPAWSLSKGPNYIKQGDKVMIQRQKPKPLQAQPTKITKAGKKQTTLSFGAAASSVKKVKQKEDYIVRFSNMRGFEVGRIPSDISVWMSKVMDHDVAHFEGFVVDCPSSLTVGCDLLLEIKAYILRSAFPESLSEGISFRDGPDALNGWGSETAESADEKRLRERKVSLVRLFRACTLRPSLSNDILKSHRGSENLDSEAMMEQYGDVLASQKPSPKPTSHPPILEGPIEVDGEEQEENDGTEMDDVQLENVYSKAQLHDSSLPEVEPADGFALTLRPYQKQALGWMLKMEEPQGKKKNKDSREQSLHPLWEEYRFPVDDERMDLLDTATGTFYFNPYTGDLSLKFQHSSRGARGGILADEMGLGKTIQMASLILTNQPTEEQLEEERQGADQQEQEQKQDQGKKYRQMSLATSFAAGSSTSDVDRRRAMLKTSASDGKVTLVVAPMSLIGQWRDEMERAIPSMTSMLYYAESKGDLVGRLEGGSVDIVITSYGTLVTEYKRFLDSGGSGSKYLANNCPLFAVEWVRIILDEAHNIKNRATRNSKACCELMSKRRWCLTGTPIVNRLTDFYSLLRFLRVEPWGDFSFFNSFISKPFAQKNPRALEIVQVVLESVLMRREKKMKDKDGKSIVELPPKVTEVVRLKFSPLERQIYDSVYDRAYMQYQTLAAAGTISRNFSFIFSVLMRLRQAVCHPMLVLKGPKKLKEAEEEKEEDALGDKEEELKRLIADYQAGLNHSDPTRSQVVADGQEALSIEALQELIQQQQGDGEEDMECPFCFEEKSEICYLPCKHMGCRSCLVDHLQRCEEKDEEPACPTCRKGPVSPAQFVSAVRTRRRKNRIAEAVGAGSDDDQELPPPSSQNSQPEVFFRRNDLRSSTKLEALVEHLNNLRYEDPNFKGVIFSQFTSFLDLVEVVLRKNHHAFVRLDGTTSQKDRETVLKQFSSAPKRMLMLISLRAGGVGLNLVAANHVWLLDCWWNASTEDQAIDRIHRLGQTREVHVHRYLIDESIEDRILAIQARKTALVGAALAGTRGPDDKSEALQNLELLFSD</sequence>
<dbReference type="InterPro" id="IPR038718">
    <property type="entry name" value="SNF2-like_sf"/>
</dbReference>
<keyword evidence="11" id="KW-0234">DNA repair</keyword>
<dbReference type="InterPro" id="IPR013083">
    <property type="entry name" value="Znf_RING/FYVE/PHD"/>
</dbReference>
<evidence type="ECO:0000256" key="15">
    <source>
        <dbReference type="SAM" id="MobiDB-lite"/>
    </source>
</evidence>
<dbReference type="InterPro" id="IPR001841">
    <property type="entry name" value="Znf_RING"/>
</dbReference>
<dbReference type="SMART" id="SM00490">
    <property type="entry name" value="HELICc"/>
    <property type="match status" value="1"/>
</dbReference>
<keyword evidence="7" id="KW-0378">Hydrolase</keyword>
<evidence type="ECO:0000256" key="5">
    <source>
        <dbReference type="ARBA" id="ARBA00022763"/>
    </source>
</evidence>
<dbReference type="GO" id="GO:0008270">
    <property type="term" value="F:zinc ion binding"/>
    <property type="evidence" value="ECO:0007669"/>
    <property type="project" value="UniProtKB-KW"/>
</dbReference>
<feature type="coiled-coil region" evidence="14">
    <location>
        <begin position="730"/>
        <end position="757"/>
    </location>
</feature>
<dbReference type="Pfam" id="PF08797">
    <property type="entry name" value="HIRAN"/>
    <property type="match status" value="1"/>
</dbReference>
<proteinExistence type="inferred from homology"/>
<dbReference type="Pfam" id="PF00176">
    <property type="entry name" value="SNF2-rel_dom"/>
    <property type="match status" value="1"/>
</dbReference>
<dbReference type="OrthoDB" id="448448at2759"/>
<dbReference type="SUPFAM" id="SSF52540">
    <property type="entry name" value="P-loop containing nucleoside triphosphate hydrolases"/>
    <property type="match status" value="2"/>
</dbReference>
<evidence type="ECO:0008006" key="21">
    <source>
        <dbReference type="Google" id="ProtNLM"/>
    </source>
</evidence>
<dbReference type="InterPro" id="IPR014905">
    <property type="entry name" value="HIRAN"/>
</dbReference>
<dbReference type="SMART" id="SM00487">
    <property type="entry name" value="DEXDc"/>
    <property type="match status" value="1"/>
</dbReference>
<comment type="similarity">
    <text evidence="2">Belongs to the SNF2/RAD54 helicase family.</text>
</comment>
<keyword evidence="9" id="KW-0862">Zinc</keyword>
<dbReference type="GO" id="GO:0008094">
    <property type="term" value="F:ATP-dependent activity, acting on DNA"/>
    <property type="evidence" value="ECO:0007669"/>
    <property type="project" value="TreeGrafter"/>
</dbReference>
<dbReference type="GO" id="GO:0003676">
    <property type="term" value="F:nucleic acid binding"/>
    <property type="evidence" value="ECO:0007669"/>
    <property type="project" value="InterPro"/>
</dbReference>
<dbReference type="InterPro" id="IPR049730">
    <property type="entry name" value="SNF2/RAD54-like_C"/>
</dbReference>
<evidence type="ECO:0000313" key="20">
    <source>
        <dbReference type="Proteomes" id="UP000245768"/>
    </source>
</evidence>
<evidence type="ECO:0000256" key="4">
    <source>
        <dbReference type="ARBA" id="ARBA00022741"/>
    </source>
</evidence>
<dbReference type="InterPro" id="IPR000330">
    <property type="entry name" value="SNF2_N"/>
</dbReference>
<dbReference type="GO" id="GO:0016818">
    <property type="term" value="F:hydrolase activity, acting on acid anhydrides, in phosphorus-containing anhydrides"/>
    <property type="evidence" value="ECO:0007669"/>
    <property type="project" value="InterPro"/>
</dbReference>
<feature type="domain" description="RING-type" evidence="16">
    <location>
        <begin position="802"/>
        <end position="846"/>
    </location>
</feature>
<dbReference type="InterPro" id="IPR014001">
    <property type="entry name" value="Helicase_ATP-bd"/>
</dbReference>
<dbReference type="EMBL" id="KZ819634">
    <property type="protein sequence ID" value="PWN92890.1"/>
    <property type="molecule type" value="Genomic_DNA"/>
</dbReference>
<dbReference type="InterPro" id="IPR001650">
    <property type="entry name" value="Helicase_C-like"/>
</dbReference>
<dbReference type="Pfam" id="PF00271">
    <property type="entry name" value="Helicase_C"/>
    <property type="match status" value="1"/>
</dbReference>
<dbReference type="InterPro" id="IPR027417">
    <property type="entry name" value="P-loop_NTPase"/>
</dbReference>
<keyword evidence="14" id="KW-0175">Coiled coil</keyword>
<accession>A0A316YTJ4</accession>
<keyword evidence="5" id="KW-0227">DNA damage</keyword>
<dbReference type="SMART" id="SM00910">
    <property type="entry name" value="HIRAN"/>
    <property type="match status" value="1"/>
</dbReference>
<dbReference type="PROSITE" id="PS51192">
    <property type="entry name" value="HELICASE_ATP_BIND_1"/>
    <property type="match status" value="1"/>
</dbReference>
<dbReference type="InterPro" id="IPR050628">
    <property type="entry name" value="SNF2_RAD54_helicase_TF"/>
</dbReference>
<keyword evidence="3" id="KW-0479">Metal-binding</keyword>
<dbReference type="FunCoup" id="A0A316YTJ4">
    <property type="interactions" value="208"/>
</dbReference>
<evidence type="ECO:0000256" key="7">
    <source>
        <dbReference type="ARBA" id="ARBA00022801"/>
    </source>
</evidence>
<evidence type="ECO:0000259" key="18">
    <source>
        <dbReference type="PROSITE" id="PS51194"/>
    </source>
</evidence>
<feature type="domain" description="Helicase ATP-binding" evidence="17">
    <location>
        <begin position="375"/>
        <end position="608"/>
    </location>
</feature>
<keyword evidence="4" id="KW-0547">Nucleotide-binding</keyword>
<keyword evidence="6 13" id="KW-0863">Zinc-finger</keyword>
<evidence type="ECO:0000256" key="13">
    <source>
        <dbReference type="PROSITE-ProRule" id="PRU00175"/>
    </source>
</evidence>
<evidence type="ECO:0000256" key="12">
    <source>
        <dbReference type="ARBA" id="ARBA00023242"/>
    </source>
</evidence>
<feature type="domain" description="Helicase C-terminal" evidence="18">
    <location>
        <begin position="909"/>
        <end position="1072"/>
    </location>
</feature>
<name>A0A316YTJ4_9BASI</name>
<dbReference type="Gene3D" id="3.30.40.10">
    <property type="entry name" value="Zinc/RING finger domain, C3HC4 (zinc finger)"/>
    <property type="match status" value="1"/>
</dbReference>
<protein>
    <recommendedName>
        <fullName evidence="21">DNA repair protein RAD5</fullName>
    </recommendedName>
</protein>
<dbReference type="CDD" id="cd18008">
    <property type="entry name" value="DEXDc_SHPRH-like"/>
    <property type="match status" value="1"/>
</dbReference>
<evidence type="ECO:0000256" key="8">
    <source>
        <dbReference type="ARBA" id="ARBA00022806"/>
    </source>
</evidence>
<keyword evidence="12" id="KW-0539">Nucleus</keyword>
<feature type="region of interest" description="Disordered" evidence="15">
    <location>
        <begin position="408"/>
        <end position="435"/>
    </location>
</feature>
<evidence type="ECO:0000313" key="19">
    <source>
        <dbReference type="EMBL" id="PWN92890.1"/>
    </source>
</evidence>
<evidence type="ECO:0000256" key="2">
    <source>
        <dbReference type="ARBA" id="ARBA00007025"/>
    </source>
</evidence>
<dbReference type="PROSITE" id="PS50089">
    <property type="entry name" value="ZF_RING_2"/>
    <property type="match status" value="1"/>
</dbReference>
<dbReference type="CDD" id="cd18793">
    <property type="entry name" value="SF2_C_SNF"/>
    <property type="match status" value="1"/>
</dbReference>
<keyword evidence="8" id="KW-0347">Helicase</keyword>
<gene>
    <name evidence="19" type="ORF">FA10DRAFT_224486</name>
</gene>
<evidence type="ECO:0000259" key="16">
    <source>
        <dbReference type="PROSITE" id="PS50089"/>
    </source>
</evidence>
<evidence type="ECO:0000256" key="1">
    <source>
        <dbReference type="ARBA" id="ARBA00004123"/>
    </source>
</evidence>
<evidence type="ECO:0000256" key="14">
    <source>
        <dbReference type="SAM" id="Coils"/>
    </source>
</evidence>
<evidence type="ECO:0000256" key="3">
    <source>
        <dbReference type="ARBA" id="ARBA00022723"/>
    </source>
</evidence>
<dbReference type="SUPFAM" id="SSF57850">
    <property type="entry name" value="RING/U-box"/>
    <property type="match status" value="1"/>
</dbReference>
<evidence type="ECO:0000256" key="11">
    <source>
        <dbReference type="ARBA" id="ARBA00023204"/>
    </source>
</evidence>
<organism evidence="19 20">
    <name type="scientific">Acaromyces ingoldii</name>
    <dbReference type="NCBI Taxonomy" id="215250"/>
    <lineage>
        <taxon>Eukaryota</taxon>
        <taxon>Fungi</taxon>
        <taxon>Dikarya</taxon>
        <taxon>Basidiomycota</taxon>
        <taxon>Ustilaginomycotina</taxon>
        <taxon>Exobasidiomycetes</taxon>
        <taxon>Exobasidiales</taxon>
        <taxon>Cryptobasidiaceae</taxon>
        <taxon>Acaromyces</taxon>
    </lineage>
</organism>
<dbReference type="Gene3D" id="3.40.50.10810">
    <property type="entry name" value="Tandem AAA-ATPase domain"/>
    <property type="match status" value="2"/>
</dbReference>
<comment type="subcellular location">
    <subcellularLocation>
        <location evidence="1">Nucleus</location>
    </subcellularLocation>
</comment>
<evidence type="ECO:0000256" key="10">
    <source>
        <dbReference type="ARBA" id="ARBA00022840"/>
    </source>
</evidence>
<dbReference type="GO" id="GO:0005524">
    <property type="term" value="F:ATP binding"/>
    <property type="evidence" value="ECO:0007669"/>
    <property type="project" value="UniProtKB-KW"/>
</dbReference>
<feature type="region of interest" description="Disordered" evidence="15">
    <location>
        <begin position="238"/>
        <end position="270"/>
    </location>
</feature>
<dbReference type="Gene3D" id="3.40.50.300">
    <property type="entry name" value="P-loop containing nucleotide triphosphate hydrolases"/>
    <property type="match status" value="2"/>
</dbReference>
<evidence type="ECO:0000256" key="6">
    <source>
        <dbReference type="ARBA" id="ARBA00022771"/>
    </source>
</evidence>
<reference evidence="19 20" key="1">
    <citation type="journal article" date="2018" name="Mol. Biol. Evol.">
        <title>Broad Genomic Sampling Reveals a Smut Pathogenic Ancestry of the Fungal Clade Ustilaginomycotina.</title>
        <authorList>
            <person name="Kijpornyongpan T."/>
            <person name="Mondo S.J."/>
            <person name="Barry K."/>
            <person name="Sandor L."/>
            <person name="Lee J."/>
            <person name="Lipzen A."/>
            <person name="Pangilinan J."/>
            <person name="LaButti K."/>
            <person name="Hainaut M."/>
            <person name="Henrissat B."/>
            <person name="Grigoriev I.V."/>
            <person name="Spatafora J.W."/>
            <person name="Aime M.C."/>
        </authorList>
    </citation>
    <scope>NUCLEOTIDE SEQUENCE [LARGE SCALE GENOMIC DNA]</scope>
    <source>
        <strain evidence="19 20">MCA 4198</strain>
    </source>
</reference>
<evidence type="ECO:0000256" key="9">
    <source>
        <dbReference type="ARBA" id="ARBA00022833"/>
    </source>
</evidence>
<feature type="compositionally biased region" description="Basic and acidic residues" evidence="15">
    <location>
        <begin position="414"/>
        <end position="432"/>
    </location>
</feature>
<keyword evidence="10" id="KW-0067">ATP-binding</keyword>
<keyword evidence="20" id="KW-1185">Reference proteome</keyword>
<feature type="compositionally biased region" description="Acidic residues" evidence="15">
    <location>
        <begin position="257"/>
        <end position="270"/>
    </location>
</feature>
<dbReference type="GO" id="GO:0004386">
    <property type="term" value="F:helicase activity"/>
    <property type="evidence" value="ECO:0007669"/>
    <property type="project" value="UniProtKB-KW"/>
</dbReference>
<dbReference type="PANTHER" id="PTHR45626:SF22">
    <property type="entry name" value="DNA REPAIR PROTEIN RAD5"/>
    <property type="match status" value="1"/>
</dbReference>
<dbReference type="STRING" id="215250.A0A316YTJ4"/>